<evidence type="ECO:0000313" key="1">
    <source>
        <dbReference type="EMBL" id="KAK9871229.1"/>
    </source>
</evidence>
<proteinExistence type="predicted"/>
<comment type="caution">
    <text evidence="1">The sequence shown here is derived from an EMBL/GenBank/DDBJ whole genome shotgun (WGS) entry which is preliminary data.</text>
</comment>
<organism evidence="1 2">
    <name type="scientific">Henosepilachna vigintioctopunctata</name>
    <dbReference type="NCBI Taxonomy" id="420089"/>
    <lineage>
        <taxon>Eukaryota</taxon>
        <taxon>Metazoa</taxon>
        <taxon>Ecdysozoa</taxon>
        <taxon>Arthropoda</taxon>
        <taxon>Hexapoda</taxon>
        <taxon>Insecta</taxon>
        <taxon>Pterygota</taxon>
        <taxon>Neoptera</taxon>
        <taxon>Endopterygota</taxon>
        <taxon>Coleoptera</taxon>
        <taxon>Polyphaga</taxon>
        <taxon>Cucujiformia</taxon>
        <taxon>Coccinelloidea</taxon>
        <taxon>Coccinellidae</taxon>
        <taxon>Epilachninae</taxon>
        <taxon>Epilachnini</taxon>
        <taxon>Henosepilachna</taxon>
    </lineage>
</organism>
<sequence length="71" mass="8452">MPSSTFKLTLSHCEYLLSILRYADICSYEINPDLAKTPKKARSNRIYRPKYPRKPKRTWSNILRNFKKACE</sequence>
<reference evidence="1 2" key="1">
    <citation type="submission" date="2023-03" db="EMBL/GenBank/DDBJ databases">
        <title>Genome insight into feeding habits of ladybird beetles.</title>
        <authorList>
            <person name="Li H.-S."/>
            <person name="Huang Y.-H."/>
            <person name="Pang H."/>
        </authorList>
    </citation>
    <scope>NUCLEOTIDE SEQUENCE [LARGE SCALE GENOMIC DNA]</scope>
    <source>
        <strain evidence="1">SYSU_2023b</strain>
        <tissue evidence="1">Whole body</tissue>
    </source>
</reference>
<dbReference type="AlphaFoldDB" id="A0AAW1TVP1"/>
<dbReference type="Proteomes" id="UP001431783">
    <property type="component" value="Unassembled WGS sequence"/>
</dbReference>
<name>A0AAW1TVP1_9CUCU</name>
<protein>
    <submittedName>
        <fullName evidence="1">Uncharacterized protein</fullName>
    </submittedName>
</protein>
<gene>
    <name evidence="1" type="ORF">WA026_011503</name>
</gene>
<evidence type="ECO:0000313" key="2">
    <source>
        <dbReference type="Proteomes" id="UP001431783"/>
    </source>
</evidence>
<keyword evidence="2" id="KW-1185">Reference proteome</keyword>
<accession>A0AAW1TVP1</accession>
<dbReference type="EMBL" id="JARQZJ010000005">
    <property type="protein sequence ID" value="KAK9871229.1"/>
    <property type="molecule type" value="Genomic_DNA"/>
</dbReference>